<comment type="caution">
    <text evidence="1">The sequence shown here is derived from an EMBL/GenBank/DDBJ whole genome shotgun (WGS) entry which is preliminary data.</text>
</comment>
<gene>
    <name evidence="1" type="ORF">BXP70_02995</name>
</gene>
<dbReference type="AlphaFoldDB" id="A0A243WK20"/>
<protein>
    <recommendedName>
        <fullName evidence="3">Bacteriocin-protection protein</fullName>
    </recommendedName>
</protein>
<evidence type="ECO:0000313" key="2">
    <source>
        <dbReference type="Proteomes" id="UP000194873"/>
    </source>
</evidence>
<organism evidence="1 2">
    <name type="scientific">Hymenobacter crusticola</name>
    <dbReference type="NCBI Taxonomy" id="1770526"/>
    <lineage>
        <taxon>Bacteria</taxon>
        <taxon>Pseudomonadati</taxon>
        <taxon>Bacteroidota</taxon>
        <taxon>Cytophagia</taxon>
        <taxon>Cytophagales</taxon>
        <taxon>Hymenobacteraceae</taxon>
        <taxon>Hymenobacter</taxon>
    </lineage>
</organism>
<dbReference type="OrthoDB" id="9796999at2"/>
<evidence type="ECO:0008006" key="3">
    <source>
        <dbReference type="Google" id="ProtNLM"/>
    </source>
</evidence>
<evidence type="ECO:0000313" key="1">
    <source>
        <dbReference type="EMBL" id="OUJ76244.1"/>
    </source>
</evidence>
<name>A0A243WK20_9BACT</name>
<dbReference type="Proteomes" id="UP000194873">
    <property type="component" value="Unassembled WGS sequence"/>
</dbReference>
<keyword evidence="2" id="KW-1185">Reference proteome</keyword>
<reference evidence="1 2" key="1">
    <citation type="submission" date="2017-01" db="EMBL/GenBank/DDBJ databases">
        <title>A new Hymenobacter.</title>
        <authorList>
            <person name="Liang Y."/>
            <person name="Feng F."/>
        </authorList>
    </citation>
    <scope>NUCLEOTIDE SEQUENCE [LARGE SCALE GENOMIC DNA]</scope>
    <source>
        <strain evidence="1">MIMBbqt21</strain>
    </source>
</reference>
<dbReference type="EMBL" id="MTSE01000001">
    <property type="protein sequence ID" value="OUJ76244.1"/>
    <property type="molecule type" value="Genomic_DNA"/>
</dbReference>
<sequence>MVAEKEPEMICPASRQEWRTWLQAHHDTKQSVWLVYYKKKAATPSLTWSEAVDEALCFGWIDSQAKPMDEEKYRQFFSRRKPKSGWSKVNKEKIQRLLAEGQMTQAGLACIELAKQNGSWTLLDEVEALTLPADLEQALQQRPNANRYFEKLSRTDKRNLLQWLVLAKWPTTRQNRITEIVELADQQLKPKQFRGPKAASSEG</sequence>
<accession>A0A243WK20</accession>
<proteinExistence type="predicted"/>
<dbReference type="Pfam" id="PF13376">
    <property type="entry name" value="OmdA"/>
    <property type="match status" value="1"/>
</dbReference>